<evidence type="ECO:0000256" key="1">
    <source>
        <dbReference type="SAM" id="MobiDB-lite"/>
    </source>
</evidence>
<protein>
    <submittedName>
        <fullName evidence="3">Uncharacterized protein</fullName>
    </submittedName>
</protein>
<feature type="compositionally biased region" description="Polar residues" evidence="1">
    <location>
        <begin position="38"/>
        <end position="48"/>
    </location>
</feature>
<feature type="transmembrane region" description="Helical" evidence="2">
    <location>
        <begin position="54"/>
        <end position="72"/>
    </location>
</feature>
<evidence type="ECO:0000313" key="3">
    <source>
        <dbReference type="EMBL" id="MEK8090087.1"/>
    </source>
</evidence>
<keyword evidence="4" id="KW-1185">Reference proteome</keyword>
<reference evidence="3 4" key="1">
    <citation type="submission" date="2024-04" db="EMBL/GenBank/DDBJ databases">
        <authorList>
            <person name="Abashina T."/>
            <person name="Shaikin A."/>
        </authorList>
    </citation>
    <scope>NUCLEOTIDE SEQUENCE [LARGE SCALE GENOMIC DNA]</scope>
    <source>
        <strain evidence="3 4">AAFK</strain>
    </source>
</reference>
<evidence type="ECO:0000256" key="2">
    <source>
        <dbReference type="SAM" id="Phobius"/>
    </source>
</evidence>
<comment type="caution">
    <text evidence="3">The sequence shown here is derived from an EMBL/GenBank/DDBJ whole genome shotgun (WGS) entry which is preliminary data.</text>
</comment>
<evidence type="ECO:0000313" key="4">
    <source>
        <dbReference type="Proteomes" id="UP001446205"/>
    </source>
</evidence>
<dbReference type="EMBL" id="JBBPCO010000009">
    <property type="protein sequence ID" value="MEK8090087.1"/>
    <property type="molecule type" value="Genomic_DNA"/>
</dbReference>
<keyword evidence="2" id="KW-0472">Membrane</keyword>
<keyword evidence="2" id="KW-1133">Transmembrane helix</keyword>
<accession>A0ABU9DB70</accession>
<keyword evidence="2" id="KW-0812">Transmembrane</keyword>
<dbReference type="RefSeq" id="WP_341371144.1">
    <property type="nucleotide sequence ID" value="NZ_JBBPCO010000009.1"/>
</dbReference>
<gene>
    <name evidence="3" type="ORF">WOB96_09955</name>
</gene>
<name>A0ABU9DB70_9PROT</name>
<proteinExistence type="predicted"/>
<sequence>MNKHGHSGTNVAEDGEDREMNMGVNDIPGPADGMAANSMPSRHSPGRSTLSKPIILWVGVVLLILALIAGYSL</sequence>
<organism evidence="3 4">
    <name type="scientific">Thermithiobacillus plumbiphilus</name>
    <dbReference type="NCBI Taxonomy" id="1729899"/>
    <lineage>
        <taxon>Bacteria</taxon>
        <taxon>Pseudomonadati</taxon>
        <taxon>Pseudomonadota</taxon>
        <taxon>Acidithiobacillia</taxon>
        <taxon>Acidithiobacillales</taxon>
        <taxon>Thermithiobacillaceae</taxon>
        <taxon>Thermithiobacillus</taxon>
    </lineage>
</organism>
<dbReference type="Proteomes" id="UP001446205">
    <property type="component" value="Unassembled WGS sequence"/>
</dbReference>
<feature type="region of interest" description="Disordered" evidence="1">
    <location>
        <begin position="1"/>
        <end position="48"/>
    </location>
</feature>